<dbReference type="EMBL" id="JAHUTI010018016">
    <property type="protein sequence ID" value="MED6237652.1"/>
    <property type="molecule type" value="Genomic_DNA"/>
</dbReference>
<evidence type="ECO:0000313" key="3">
    <source>
        <dbReference type="Proteomes" id="UP001345963"/>
    </source>
</evidence>
<evidence type="ECO:0000256" key="1">
    <source>
        <dbReference type="SAM" id="MobiDB-lite"/>
    </source>
</evidence>
<accession>A0ABU7AHL1</accession>
<protein>
    <submittedName>
        <fullName evidence="2">Uncharacterized protein</fullName>
    </submittedName>
</protein>
<sequence>MVWRFPGSAKRQDDGWGKAPSEAAQSFDRFRKVFLDPDFEEGSGPLLRKTDPEMDLCTAGQKAVYKCCVKILNKRTRDTAREQSACGQENSRDKNHSGRRFINL</sequence>
<organism evidence="2 3">
    <name type="scientific">Ataeniobius toweri</name>
    <dbReference type="NCBI Taxonomy" id="208326"/>
    <lineage>
        <taxon>Eukaryota</taxon>
        <taxon>Metazoa</taxon>
        <taxon>Chordata</taxon>
        <taxon>Craniata</taxon>
        <taxon>Vertebrata</taxon>
        <taxon>Euteleostomi</taxon>
        <taxon>Actinopterygii</taxon>
        <taxon>Neopterygii</taxon>
        <taxon>Teleostei</taxon>
        <taxon>Neoteleostei</taxon>
        <taxon>Acanthomorphata</taxon>
        <taxon>Ovalentaria</taxon>
        <taxon>Atherinomorphae</taxon>
        <taxon>Cyprinodontiformes</taxon>
        <taxon>Goodeidae</taxon>
        <taxon>Ataeniobius</taxon>
    </lineage>
</organism>
<comment type="caution">
    <text evidence="2">The sequence shown here is derived from an EMBL/GenBank/DDBJ whole genome shotgun (WGS) entry which is preliminary data.</text>
</comment>
<proteinExistence type="predicted"/>
<reference evidence="2 3" key="1">
    <citation type="submission" date="2021-07" db="EMBL/GenBank/DDBJ databases">
        <authorList>
            <person name="Palmer J.M."/>
        </authorList>
    </citation>
    <scope>NUCLEOTIDE SEQUENCE [LARGE SCALE GENOMIC DNA]</scope>
    <source>
        <strain evidence="2 3">AT_MEX2019</strain>
        <tissue evidence="2">Muscle</tissue>
    </source>
</reference>
<dbReference type="Proteomes" id="UP001345963">
    <property type="component" value="Unassembled WGS sequence"/>
</dbReference>
<gene>
    <name evidence="2" type="ORF">ATANTOWER_030464</name>
</gene>
<feature type="region of interest" description="Disordered" evidence="1">
    <location>
        <begin position="77"/>
        <end position="104"/>
    </location>
</feature>
<keyword evidence="3" id="KW-1185">Reference proteome</keyword>
<name>A0ABU7AHL1_9TELE</name>
<feature type="region of interest" description="Disordered" evidence="1">
    <location>
        <begin position="1"/>
        <end position="22"/>
    </location>
</feature>
<evidence type="ECO:0000313" key="2">
    <source>
        <dbReference type="EMBL" id="MED6237652.1"/>
    </source>
</evidence>